<evidence type="ECO:0000313" key="1">
    <source>
        <dbReference type="EMBL" id="KAF2318139.1"/>
    </source>
</evidence>
<sequence length="136" mass="16041">MDEQSRKQKLRDLEQGICEIVDRAFNRYEERLDKIWEKWEISFQEKIEKFEMEEQVPINDVDIAEEDHNVEKFDLQISNLDVEQVEIHASLATEEENSEVACSQEVDGMSFELVNSEQQGDIVSIPKEVPKLTKFY</sequence>
<dbReference type="EMBL" id="JAAGAX010000003">
    <property type="protein sequence ID" value="KAF2318139.1"/>
    <property type="molecule type" value="Genomic_DNA"/>
</dbReference>
<gene>
    <name evidence="1" type="ORF">GH714_001034</name>
</gene>
<organism evidence="1 2">
    <name type="scientific">Hevea brasiliensis</name>
    <name type="common">Para rubber tree</name>
    <name type="synonym">Siphonia brasiliensis</name>
    <dbReference type="NCBI Taxonomy" id="3981"/>
    <lineage>
        <taxon>Eukaryota</taxon>
        <taxon>Viridiplantae</taxon>
        <taxon>Streptophyta</taxon>
        <taxon>Embryophyta</taxon>
        <taxon>Tracheophyta</taxon>
        <taxon>Spermatophyta</taxon>
        <taxon>Magnoliopsida</taxon>
        <taxon>eudicotyledons</taxon>
        <taxon>Gunneridae</taxon>
        <taxon>Pentapetalae</taxon>
        <taxon>rosids</taxon>
        <taxon>fabids</taxon>
        <taxon>Malpighiales</taxon>
        <taxon>Euphorbiaceae</taxon>
        <taxon>Crotonoideae</taxon>
        <taxon>Micrandreae</taxon>
        <taxon>Hevea</taxon>
    </lineage>
</organism>
<evidence type="ECO:0000313" key="2">
    <source>
        <dbReference type="Proteomes" id="UP000467840"/>
    </source>
</evidence>
<dbReference type="AlphaFoldDB" id="A0A6A6N1Z9"/>
<keyword evidence="2" id="KW-1185">Reference proteome</keyword>
<reference evidence="1 2" key="1">
    <citation type="journal article" date="2020" name="Mol. Plant">
        <title>The Chromosome-Based Rubber Tree Genome Provides New Insights into Spurge Genome Evolution and Rubber Biosynthesis.</title>
        <authorList>
            <person name="Liu J."/>
            <person name="Shi C."/>
            <person name="Shi C.C."/>
            <person name="Li W."/>
            <person name="Zhang Q.J."/>
            <person name="Zhang Y."/>
            <person name="Li K."/>
            <person name="Lu H.F."/>
            <person name="Shi C."/>
            <person name="Zhu S.T."/>
            <person name="Xiao Z.Y."/>
            <person name="Nan H."/>
            <person name="Yue Y."/>
            <person name="Zhu X.G."/>
            <person name="Wu Y."/>
            <person name="Hong X.N."/>
            <person name="Fan G.Y."/>
            <person name="Tong Y."/>
            <person name="Zhang D."/>
            <person name="Mao C.L."/>
            <person name="Liu Y.L."/>
            <person name="Hao S.J."/>
            <person name="Liu W.Q."/>
            <person name="Lv M.Q."/>
            <person name="Zhang H.B."/>
            <person name="Liu Y."/>
            <person name="Hu-Tang G.R."/>
            <person name="Wang J.P."/>
            <person name="Wang J.H."/>
            <person name="Sun Y.H."/>
            <person name="Ni S.B."/>
            <person name="Chen W.B."/>
            <person name="Zhang X.C."/>
            <person name="Jiao Y.N."/>
            <person name="Eichler E.E."/>
            <person name="Li G.H."/>
            <person name="Liu X."/>
            <person name="Gao L.Z."/>
        </authorList>
    </citation>
    <scope>NUCLEOTIDE SEQUENCE [LARGE SCALE GENOMIC DNA]</scope>
    <source>
        <strain evidence="2">cv. GT1</strain>
        <tissue evidence="1">Leaf</tissue>
    </source>
</reference>
<name>A0A6A6N1Z9_HEVBR</name>
<comment type="caution">
    <text evidence="1">The sequence shown here is derived from an EMBL/GenBank/DDBJ whole genome shotgun (WGS) entry which is preliminary data.</text>
</comment>
<dbReference type="Proteomes" id="UP000467840">
    <property type="component" value="Chromosome 10"/>
</dbReference>
<accession>A0A6A6N1Z9</accession>
<protein>
    <submittedName>
        <fullName evidence="1">Uncharacterized protein</fullName>
    </submittedName>
</protein>
<proteinExistence type="predicted"/>